<dbReference type="Proteomes" id="UP000016617">
    <property type="component" value="Unassembled WGS sequence"/>
</dbReference>
<accession>U2KI16</accession>
<organism evidence="1 2">
    <name type="scientific">Streptococcus sobrinus W1703</name>
    <dbReference type="NCBI Taxonomy" id="1227275"/>
    <lineage>
        <taxon>Bacteria</taxon>
        <taxon>Bacillati</taxon>
        <taxon>Bacillota</taxon>
        <taxon>Bacilli</taxon>
        <taxon>Lactobacillales</taxon>
        <taxon>Streptococcaceae</taxon>
        <taxon>Streptococcus</taxon>
    </lineage>
</organism>
<proteinExistence type="predicted"/>
<evidence type="ECO:0000313" key="1">
    <source>
        <dbReference type="EMBL" id="ERJ74473.1"/>
    </source>
</evidence>
<reference evidence="1 2" key="1">
    <citation type="submission" date="2013-06" db="EMBL/GenBank/DDBJ databases">
        <authorList>
            <person name="Weinstock G."/>
            <person name="Sodergren E."/>
            <person name="Lobos E.A."/>
            <person name="Fulton L."/>
            <person name="Fulton R."/>
            <person name="Courtney L."/>
            <person name="Fronick C."/>
            <person name="O'Laughlin M."/>
            <person name="Godfrey J."/>
            <person name="Wilson R.M."/>
            <person name="Miner T."/>
            <person name="Farmer C."/>
            <person name="Delehaunty K."/>
            <person name="Cordes M."/>
            <person name="Minx P."/>
            <person name="Tomlinson C."/>
            <person name="Chen J."/>
            <person name="Wollam A."/>
            <person name="Pepin K.H."/>
            <person name="Bhonagiri V."/>
            <person name="Zhang X."/>
            <person name="Warren W."/>
            <person name="Mitreva M."/>
            <person name="Mardis E.R."/>
            <person name="Wilson R.K."/>
        </authorList>
    </citation>
    <scope>NUCLEOTIDE SEQUENCE [LARGE SCALE GENOMIC DNA]</scope>
    <source>
        <strain evidence="1 2">W1703</strain>
    </source>
</reference>
<protein>
    <submittedName>
        <fullName evidence="1">Uncharacterized protein</fullName>
    </submittedName>
</protein>
<sequence length="39" mass="4488">MSSHSSQINYCVKLFNVEKARRLGVFLPASLLMSRFLPF</sequence>
<dbReference type="EMBL" id="AWVA01000099">
    <property type="protein sequence ID" value="ERJ74473.1"/>
    <property type="molecule type" value="Genomic_DNA"/>
</dbReference>
<dbReference type="HOGENOM" id="CLU_3317965_0_0_9"/>
<dbReference type="AlphaFoldDB" id="U2KI16"/>
<gene>
    <name evidence="1" type="ORF">HMPREF1557_01604</name>
</gene>
<comment type="caution">
    <text evidence="1">The sequence shown here is derived from an EMBL/GenBank/DDBJ whole genome shotgun (WGS) entry which is preliminary data.</text>
</comment>
<evidence type="ECO:0000313" key="2">
    <source>
        <dbReference type="Proteomes" id="UP000016617"/>
    </source>
</evidence>
<name>U2KI16_9STRE</name>